<protein>
    <submittedName>
        <fullName evidence="1">Uncharacterized protein</fullName>
    </submittedName>
</protein>
<proteinExistence type="predicted"/>
<accession>A0ABU2RJS8</accession>
<evidence type="ECO:0000313" key="1">
    <source>
        <dbReference type="EMBL" id="MDT0429100.1"/>
    </source>
</evidence>
<dbReference type="EMBL" id="JAVREX010000006">
    <property type="protein sequence ID" value="MDT0429100.1"/>
    <property type="molecule type" value="Genomic_DNA"/>
</dbReference>
<comment type="caution">
    <text evidence="1">The sequence shown here is derived from an EMBL/GenBank/DDBJ whole genome shotgun (WGS) entry which is preliminary data.</text>
</comment>
<dbReference type="Proteomes" id="UP001183777">
    <property type="component" value="Unassembled WGS sequence"/>
</dbReference>
<sequence>MPAWSPLVFEMVTASAVMLEMWERVLSPAQRADVAEGLGAADERSARLVAGFLAGVSRVGHACPAQMASFGAGRGASPDWERACAVWREQAVKAGLPLPPPGSRIRHAAPEHVTAAVLPRLTGCDCPGFVDGERCRAEAHQGLYTAAYALNRRGADVLHADTVAKAYRATGGAPWDAIRVALVDGVARYVGIEAGSLPSLIGPSDPLSLTAFSGLVSQSVALSRGDAAGDAASPHEEWEAMTHRAKLLARSAVGRMA</sequence>
<dbReference type="InterPro" id="IPR038257">
    <property type="entry name" value="CRISPR-assoc_Cas3_HD_sf"/>
</dbReference>
<keyword evidence="2" id="KW-1185">Reference proteome</keyword>
<reference evidence="2" key="1">
    <citation type="submission" date="2023-07" db="EMBL/GenBank/DDBJ databases">
        <title>30 novel species of actinomycetes from the DSMZ collection.</title>
        <authorList>
            <person name="Nouioui I."/>
        </authorList>
    </citation>
    <scope>NUCLEOTIDE SEQUENCE [LARGE SCALE GENOMIC DNA]</scope>
    <source>
        <strain evidence="2">DSM 41770</strain>
    </source>
</reference>
<dbReference type="RefSeq" id="WP_311657049.1">
    <property type="nucleotide sequence ID" value="NZ_JAVREX010000006.1"/>
</dbReference>
<evidence type="ECO:0000313" key="2">
    <source>
        <dbReference type="Proteomes" id="UP001183777"/>
    </source>
</evidence>
<organism evidence="1 2">
    <name type="scientific">Streptomyces salyersiae</name>
    <dbReference type="NCBI Taxonomy" id="3075530"/>
    <lineage>
        <taxon>Bacteria</taxon>
        <taxon>Bacillati</taxon>
        <taxon>Actinomycetota</taxon>
        <taxon>Actinomycetes</taxon>
        <taxon>Kitasatosporales</taxon>
        <taxon>Streptomycetaceae</taxon>
        <taxon>Streptomyces</taxon>
    </lineage>
</organism>
<name>A0ABU2RJS8_9ACTN</name>
<gene>
    <name evidence="1" type="ORF">RM649_15775</name>
</gene>
<dbReference type="Gene3D" id="1.10.3210.30">
    <property type="match status" value="1"/>
</dbReference>